<protein>
    <submittedName>
        <fullName evidence="2">Uncharacterized protein</fullName>
    </submittedName>
</protein>
<feature type="region of interest" description="Disordered" evidence="1">
    <location>
        <begin position="61"/>
        <end position="112"/>
    </location>
</feature>
<proteinExistence type="predicted"/>
<comment type="caution">
    <text evidence="2">The sequence shown here is derived from an EMBL/GenBank/DDBJ whole genome shotgun (WGS) entry which is preliminary data.</text>
</comment>
<sequence length="251" mass="28790">MRRLVGRGLVEVPQSPHRAKRVMLAVVHPSWNNHGNRVRACSWEARRPDANTVRKRAFFKARARERGGEKAPPRRRSKTFWRDQEGQETEDHSRRYGRSAPFPKEGLKSPPARLVLLSRRRTQYPKHIFHHRSREVVSQRSAEKFQACRRRDDCSLSVSGLRRHAVPTNRGLEAPGPQDGEPRLSWPPRSQKENPASVRPEALTDSENFRRRGRKEINVGPPVPIFGEDIRTPCCCPDCPGKKKGQLGSVR</sequence>
<evidence type="ECO:0000256" key="1">
    <source>
        <dbReference type="SAM" id="MobiDB-lite"/>
    </source>
</evidence>
<evidence type="ECO:0000313" key="3">
    <source>
        <dbReference type="Proteomes" id="UP000324222"/>
    </source>
</evidence>
<organism evidence="2 3">
    <name type="scientific">Portunus trituberculatus</name>
    <name type="common">Swimming crab</name>
    <name type="synonym">Neptunus trituberculatus</name>
    <dbReference type="NCBI Taxonomy" id="210409"/>
    <lineage>
        <taxon>Eukaryota</taxon>
        <taxon>Metazoa</taxon>
        <taxon>Ecdysozoa</taxon>
        <taxon>Arthropoda</taxon>
        <taxon>Crustacea</taxon>
        <taxon>Multicrustacea</taxon>
        <taxon>Malacostraca</taxon>
        <taxon>Eumalacostraca</taxon>
        <taxon>Eucarida</taxon>
        <taxon>Decapoda</taxon>
        <taxon>Pleocyemata</taxon>
        <taxon>Brachyura</taxon>
        <taxon>Eubrachyura</taxon>
        <taxon>Portunoidea</taxon>
        <taxon>Portunidae</taxon>
        <taxon>Portuninae</taxon>
        <taxon>Portunus</taxon>
    </lineage>
</organism>
<name>A0A5B7GRH8_PORTR</name>
<feature type="compositionally biased region" description="Basic and acidic residues" evidence="1">
    <location>
        <begin position="62"/>
        <end position="72"/>
    </location>
</feature>
<dbReference type="EMBL" id="VSRR010017305">
    <property type="protein sequence ID" value="MPC60226.1"/>
    <property type="molecule type" value="Genomic_DNA"/>
</dbReference>
<feature type="region of interest" description="Disordered" evidence="1">
    <location>
        <begin position="165"/>
        <end position="224"/>
    </location>
</feature>
<dbReference type="AlphaFoldDB" id="A0A5B7GRH8"/>
<evidence type="ECO:0000313" key="2">
    <source>
        <dbReference type="EMBL" id="MPC60226.1"/>
    </source>
</evidence>
<accession>A0A5B7GRH8</accession>
<keyword evidence="3" id="KW-1185">Reference proteome</keyword>
<feature type="compositionally biased region" description="Basic and acidic residues" evidence="1">
    <location>
        <begin position="80"/>
        <end position="94"/>
    </location>
</feature>
<reference evidence="2 3" key="1">
    <citation type="submission" date="2019-05" db="EMBL/GenBank/DDBJ databases">
        <title>Another draft genome of Portunus trituberculatus and its Hox gene families provides insights of decapod evolution.</title>
        <authorList>
            <person name="Jeong J.-H."/>
            <person name="Song I."/>
            <person name="Kim S."/>
            <person name="Choi T."/>
            <person name="Kim D."/>
            <person name="Ryu S."/>
            <person name="Kim W."/>
        </authorList>
    </citation>
    <scope>NUCLEOTIDE SEQUENCE [LARGE SCALE GENOMIC DNA]</scope>
    <source>
        <tissue evidence="2">Muscle</tissue>
    </source>
</reference>
<gene>
    <name evidence="2" type="ORF">E2C01_054265</name>
</gene>
<dbReference type="Proteomes" id="UP000324222">
    <property type="component" value="Unassembled WGS sequence"/>
</dbReference>